<accession>A0ACC2VJE2</accession>
<sequence>MSIESASAHDIATILALLQHSDIVGHYPGSGMSSDWGSVEPTGPSDASFLMQSLADAYSAEVQASARSGVPLEEGLSTLLSRRPADLSSLLSRKTSDTGDVGSRSTEHGLPVIELPEGIHEEQLSWNVKFVLTQFFLGNQVSASLLLKPGLTLELHALRSNFLEAQQNVFQVRRLMDPIIGGIDKDPWHTLTLRHVSGGFETKSETDGDDAPNRRQDAWGYGDLKHESILVPLTSDLKPLCFDLAEEDKQCGFMHAVVHKLGEGKYLLHYPNINYEQTFPNTPGRKNRGGPTLTAREIRKRGNTVPDTEKERERAKRRFGGLFGS</sequence>
<protein>
    <submittedName>
        <fullName evidence="1">Uncharacterized protein</fullName>
    </submittedName>
</protein>
<organism evidence="1 2">
    <name type="scientific">Naganishia friedmannii</name>
    <dbReference type="NCBI Taxonomy" id="89922"/>
    <lineage>
        <taxon>Eukaryota</taxon>
        <taxon>Fungi</taxon>
        <taxon>Dikarya</taxon>
        <taxon>Basidiomycota</taxon>
        <taxon>Agaricomycotina</taxon>
        <taxon>Tremellomycetes</taxon>
        <taxon>Filobasidiales</taxon>
        <taxon>Filobasidiaceae</taxon>
        <taxon>Naganishia</taxon>
    </lineage>
</organism>
<dbReference type="EMBL" id="JASBWT010000014">
    <property type="protein sequence ID" value="KAJ9098726.1"/>
    <property type="molecule type" value="Genomic_DNA"/>
</dbReference>
<evidence type="ECO:0000313" key="2">
    <source>
        <dbReference type="Proteomes" id="UP001227268"/>
    </source>
</evidence>
<dbReference type="Proteomes" id="UP001227268">
    <property type="component" value="Unassembled WGS sequence"/>
</dbReference>
<gene>
    <name evidence="1" type="ORF">QFC21_004374</name>
</gene>
<name>A0ACC2VJE2_9TREE</name>
<keyword evidence="2" id="KW-1185">Reference proteome</keyword>
<reference evidence="1" key="1">
    <citation type="submission" date="2023-04" db="EMBL/GenBank/DDBJ databases">
        <title>Draft Genome sequencing of Naganishia species isolated from polar environments using Oxford Nanopore Technology.</title>
        <authorList>
            <person name="Leo P."/>
            <person name="Venkateswaran K."/>
        </authorList>
    </citation>
    <scope>NUCLEOTIDE SEQUENCE</scope>
    <source>
        <strain evidence="1">MNA-CCFEE 5423</strain>
    </source>
</reference>
<evidence type="ECO:0000313" key="1">
    <source>
        <dbReference type="EMBL" id="KAJ9098726.1"/>
    </source>
</evidence>
<proteinExistence type="predicted"/>
<comment type="caution">
    <text evidence="1">The sequence shown here is derived from an EMBL/GenBank/DDBJ whole genome shotgun (WGS) entry which is preliminary data.</text>
</comment>